<gene>
    <name evidence="1" type="ORF">S03H2_23518</name>
</gene>
<dbReference type="AlphaFoldDB" id="X1EG93"/>
<accession>X1EG93</accession>
<organism evidence="1">
    <name type="scientific">marine sediment metagenome</name>
    <dbReference type="NCBI Taxonomy" id="412755"/>
    <lineage>
        <taxon>unclassified sequences</taxon>
        <taxon>metagenomes</taxon>
        <taxon>ecological metagenomes</taxon>
    </lineage>
</organism>
<proteinExistence type="predicted"/>
<protein>
    <submittedName>
        <fullName evidence="1">Uncharacterized protein</fullName>
    </submittedName>
</protein>
<comment type="caution">
    <text evidence="1">The sequence shown here is derived from an EMBL/GenBank/DDBJ whole genome shotgun (WGS) entry which is preliminary data.</text>
</comment>
<evidence type="ECO:0000313" key="1">
    <source>
        <dbReference type="EMBL" id="GAH31617.1"/>
    </source>
</evidence>
<dbReference type="EMBL" id="BARU01012864">
    <property type="protein sequence ID" value="GAH31617.1"/>
    <property type="molecule type" value="Genomic_DNA"/>
</dbReference>
<sequence>MEDSMPQLIDHVAWLATLAQSNTELERLRATYRFNPLEREVVLGLKWKKGDIVHDRITDQRATVLSGTRKRVTKVPSA</sequence>
<name>X1EG93_9ZZZZ</name>
<reference evidence="1" key="1">
    <citation type="journal article" date="2014" name="Front. Microbiol.">
        <title>High frequency of phylogenetically diverse reductive dehalogenase-homologous genes in deep subseafloor sedimentary metagenomes.</title>
        <authorList>
            <person name="Kawai M."/>
            <person name="Futagami T."/>
            <person name="Toyoda A."/>
            <person name="Takaki Y."/>
            <person name="Nishi S."/>
            <person name="Hori S."/>
            <person name="Arai W."/>
            <person name="Tsubouchi T."/>
            <person name="Morono Y."/>
            <person name="Uchiyama I."/>
            <person name="Ito T."/>
            <person name="Fujiyama A."/>
            <person name="Inagaki F."/>
            <person name="Takami H."/>
        </authorList>
    </citation>
    <scope>NUCLEOTIDE SEQUENCE</scope>
    <source>
        <strain evidence="1">Expedition CK06-06</strain>
    </source>
</reference>